<keyword evidence="9" id="KW-0732">Signal</keyword>
<keyword evidence="4 8" id="KW-0378">Hydrolase</keyword>
<organism evidence="10 11">
    <name type="scientific">Batillaria attramentaria</name>
    <dbReference type="NCBI Taxonomy" id="370345"/>
    <lineage>
        <taxon>Eukaryota</taxon>
        <taxon>Metazoa</taxon>
        <taxon>Spiralia</taxon>
        <taxon>Lophotrochozoa</taxon>
        <taxon>Mollusca</taxon>
        <taxon>Gastropoda</taxon>
        <taxon>Caenogastropoda</taxon>
        <taxon>Sorbeoconcha</taxon>
        <taxon>Cerithioidea</taxon>
        <taxon>Batillariidae</taxon>
        <taxon>Batillaria</taxon>
    </lineage>
</organism>
<feature type="active site" description="Nucleophile" evidence="7">
    <location>
        <position position="407"/>
    </location>
</feature>
<evidence type="ECO:0000313" key="10">
    <source>
        <dbReference type="EMBL" id="KAK7499146.1"/>
    </source>
</evidence>
<dbReference type="PROSITE" id="PS00653">
    <property type="entry name" value="GLYCOSYL_HYDROL_F1_2"/>
    <property type="match status" value="2"/>
</dbReference>
<dbReference type="EC" id="3.2.1.21" evidence="3"/>
<dbReference type="AlphaFoldDB" id="A0ABD0LIN1"/>
<accession>A0ABD0LIN1</accession>
<proteinExistence type="inferred from homology"/>
<dbReference type="PROSITE" id="PS00572">
    <property type="entry name" value="GLYCOSYL_HYDROL_F1_1"/>
    <property type="match status" value="1"/>
</dbReference>
<evidence type="ECO:0000256" key="5">
    <source>
        <dbReference type="ARBA" id="ARBA00023180"/>
    </source>
</evidence>
<evidence type="ECO:0000256" key="4">
    <source>
        <dbReference type="ARBA" id="ARBA00022801"/>
    </source>
</evidence>
<evidence type="ECO:0000256" key="1">
    <source>
        <dbReference type="ARBA" id="ARBA00010838"/>
    </source>
</evidence>
<comment type="subunit">
    <text evidence="2">Homodimer.</text>
</comment>
<dbReference type="EMBL" id="JACVVK020000046">
    <property type="protein sequence ID" value="KAK7499146.1"/>
    <property type="molecule type" value="Genomic_DNA"/>
</dbReference>
<keyword evidence="11" id="KW-1185">Reference proteome</keyword>
<evidence type="ECO:0000256" key="3">
    <source>
        <dbReference type="ARBA" id="ARBA00012744"/>
    </source>
</evidence>
<evidence type="ECO:0000313" key="11">
    <source>
        <dbReference type="Proteomes" id="UP001519460"/>
    </source>
</evidence>
<dbReference type="InterPro" id="IPR033132">
    <property type="entry name" value="GH_1_N_CS"/>
</dbReference>
<gene>
    <name evidence="10" type="ORF">BaRGS_00009693</name>
</gene>
<keyword evidence="5" id="KW-0325">Glycoprotein</keyword>
<dbReference type="InterPro" id="IPR018120">
    <property type="entry name" value="Glyco_hydro_1_AS"/>
</dbReference>
<feature type="signal peptide" evidence="9">
    <location>
        <begin position="1"/>
        <end position="24"/>
    </location>
</feature>
<name>A0ABD0LIN1_9CAEN</name>
<dbReference type="FunFam" id="3.20.20.80:FF:000013">
    <property type="entry name" value="lactase-phlorizin hydrolase"/>
    <property type="match status" value="2"/>
</dbReference>
<protein>
    <recommendedName>
        <fullName evidence="3">beta-glucosidase</fullName>
        <ecNumber evidence="3">3.2.1.21</ecNumber>
    </recommendedName>
</protein>
<dbReference type="InterPro" id="IPR001360">
    <property type="entry name" value="Glyco_hydro_1"/>
</dbReference>
<feature type="non-terminal residue" evidence="10">
    <location>
        <position position="820"/>
    </location>
</feature>
<dbReference type="Gene3D" id="3.20.20.80">
    <property type="entry name" value="Glycosidases"/>
    <property type="match status" value="2"/>
</dbReference>
<dbReference type="PANTHER" id="PTHR10353:SF36">
    <property type="entry name" value="LP05116P"/>
    <property type="match status" value="1"/>
</dbReference>
<evidence type="ECO:0000256" key="8">
    <source>
        <dbReference type="RuleBase" id="RU004468"/>
    </source>
</evidence>
<comment type="caution">
    <text evidence="10">The sequence shown here is derived from an EMBL/GenBank/DDBJ whole genome shotgun (WGS) entry which is preliminary data.</text>
</comment>
<evidence type="ECO:0000256" key="6">
    <source>
        <dbReference type="ARBA" id="ARBA00023295"/>
    </source>
</evidence>
<dbReference type="PRINTS" id="PR00131">
    <property type="entry name" value="GLHYDRLASE1"/>
</dbReference>
<keyword evidence="6 8" id="KW-0326">Glycosidase</keyword>
<feature type="chain" id="PRO_5044746083" description="beta-glucosidase" evidence="9">
    <location>
        <begin position="25"/>
        <end position="820"/>
    </location>
</feature>
<dbReference type="PANTHER" id="PTHR10353">
    <property type="entry name" value="GLYCOSYL HYDROLASE"/>
    <property type="match status" value="1"/>
</dbReference>
<evidence type="ECO:0000256" key="7">
    <source>
        <dbReference type="PROSITE-ProRule" id="PRU10055"/>
    </source>
</evidence>
<comment type="similarity">
    <text evidence="1">Belongs to the glycosyl hydrolase 1 family.</text>
</comment>
<dbReference type="Proteomes" id="UP001519460">
    <property type="component" value="Unassembled WGS sequence"/>
</dbReference>
<reference evidence="10 11" key="1">
    <citation type="journal article" date="2023" name="Sci. Data">
        <title>Genome assembly of the Korean intertidal mud-creeper Batillaria attramentaria.</title>
        <authorList>
            <person name="Patra A.K."/>
            <person name="Ho P.T."/>
            <person name="Jun S."/>
            <person name="Lee S.J."/>
            <person name="Kim Y."/>
            <person name="Won Y.J."/>
        </authorList>
    </citation>
    <scope>NUCLEOTIDE SEQUENCE [LARGE SCALE GENOMIC DNA]</scope>
    <source>
        <strain evidence="10">Wonlab-2016</strain>
    </source>
</reference>
<evidence type="ECO:0000256" key="2">
    <source>
        <dbReference type="ARBA" id="ARBA00011738"/>
    </source>
</evidence>
<sequence>MDRRAALALCAALVLAGLASQGHGADYEDEFYFDSFPDNFVWAAATAAYQVEGAWREDGKGQSIWDVFSHTPGTIDNGDTGDVACDSYHKYKEDVKLLKDIGVSHYRFSISWSRVLPKGTKNVVNQAGVDYYHKLIDELLNNSIQPMVTLYHWDLPDVLEQHGGWLDERTVDIFRDYADFCFQQFGNKVKLWITFNEPYVSSVLGYGTGVMAPGRHGPGTYTYIAAHNMIRAHTKAYRLYESNYKSTQRGECGITLNFHPGLPADPSNPDDVAAAERSNQFFIGWFASPIFGNGDYPDVMKTLIGNRSLAIGLNESRLPTFTPQEITQTRGAADFLGLNYYTSHYTTTQIHAPDPPDYNTDSDIRTWYDPDWPQTGSAWLRPYPRGLRAALNWLRDKYNNVTVYITENGVSKRDDGLRDQDRIDYMQDHINEVLKAIRLDGCNVRGYTAWSLIDNFEWARGYSEKFGLHYVNFSDPNRPRVPRASARWYASLIKDNSFQRGYQARGGRALGEVQSEDDFEVLYDQFPDDFVWATATSAYQIEGGWNADGKGMSIWDKWTHDGRANNGETGDVACDSYHKYREDVQLMANMKVTHYRFSISWSRIMPDGTRASENQPGVDYYNNLINELLAHNIQPMLTLYHWDLPQALQDKYGGWLNESMNDVFVDYSRFCFQAFGDRVKLWITFNEPPIISILGYSDGVFAPGIKNQAVNPYIAARNIILSHAKTYRMYKDEFFATQGGEVGITINYGWSEPMDPLSQADVEAAERSIEFYGGIYGHPILLNGDWPDVVKWRVGNRSQEQGLSQSRLPEFSETEKQLIK</sequence>
<dbReference type="InterPro" id="IPR017853">
    <property type="entry name" value="GH"/>
</dbReference>
<dbReference type="Pfam" id="PF00232">
    <property type="entry name" value="Glyco_hydro_1"/>
    <property type="match status" value="2"/>
</dbReference>
<dbReference type="GO" id="GO:0016798">
    <property type="term" value="F:hydrolase activity, acting on glycosyl bonds"/>
    <property type="evidence" value="ECO:0007669"/>
    <property type="project" value="UniProtKB-KW"/>
</dbReference>
<evidence type="ECO:0000256" key="9">
    <source>
        <dbReference type="SAM" id="SignalP"/>
    </source>
</evidence>
<dbReference type="SUPFAM" id="SSF51445">
    <property type="entry name" value="(Trans)glycosidases"/>
    <property type="match status" value="2"/>
</dbReference>